<dbReference type="GO" id="GO:0003677">
    <property type="term" value="F:DNA binding"/>
    <property type="evidence" value="ECO:0007669"/>
    <property type="project" value="UniProtKB-KW"/>
</dbReference>
<dbReference type="NCBIfam" id="TIGR02431">
    <property type="entry name" value="pcaR_pcaU"/>
    <property type="match status" value="1"/>
</dbReference>
<dbReference type="InterPro" id="IPR036390">
    <property type="entry name" value="WH_DNA-bd_sf"/>
</dbReference>
<dbReference type="EMBL" id="CABFMQ020000080">
    <property type="protein sequence ID" value="VTZ50411.1"/>
    <property type="molecule type" value="Genomic_DNA"/>
</dbReference>
<keyword evidence="7" id="KW-1185">Reference proteome</keyword>
<dbReference type="AlphaFoldDB" id="A0A8B6M7L6"/>
<dbReference type="SUPFAM" id="SSF46785">
    <property type="entry name" value="Winged helix' DNA-binding domain"/>
    <property type="match status" value="1"/>
</dbReference>
<dbReference type="GO" id="GO:0045893">
    <property type="term" value="P:positive regulation of DNA-templated transcription"/>
    <property type="evidence" value="ECO:0007669"/>
    <property type="project" value="InterPro"/>
</dbReference>
<dbReference type="GO" id="GO:0003700">
    <property type="term" value="F:DNA-binding transcription factor activity"/>
    <property type="evidence" value="ECO:0007669"/>
    <property type="project" value="TreeGrafter"/>
</dbReference>
<evidence type="ECO:0000256" key="2">
    <source>
        <dbReference type="ARBA" id="ARBA00023125"/>
    </source>
</evidence>
<organism evidence="6 7">
    <name type="scientific">Methylocella tundrae</name>
    <dbReference type="NCBI Taxonomy" id="227605"/>
    <lineage>
        <taxon>Bacteria</taxon>
        <taxon>Pseudomonadati</taxon>
        <taxon>Pseudomonadota</taxon>
        <taxon>Alphaproteobacteria</taxon>
        <taxon>Hyphomicrobiales</taxon>
        <taxon>Beijerinckiaceae</taxon>
        <taxon>Methylocella</taxon>
    </lineage>
</organism>
<protein>
    <submittedName>
        <fullName evidence="6">Pca regulon regulatory protein</fullName>
    </submittedName>
</protein>
<reference evidence="6 7" key="1">
    <citation type="submission" date="2019-05" db="EMBL/GenBank/DDBJ databases">
        <authorList>
            <person name="Farhan Ul Haque M."/>
        </authorList>
    </citation>
    <scope>NUCLEOTIDE SEQUENCE [LARGE SCALE GENOMIC DNA]</scope>
    <source>
        <strain evidence="6">2</strain>
    </source>
</reference>
<keyword evidence="1" id="KW-0805">Transcription regulation</keyword>
<evidence type="ECO:0000256" key="1">
    <source>
        <dbReference type="ARBA" id="ARBA00023015"/>
    </source>
</evidence>
<gene>
    <name evidence="6" type="primary">pcaR</name>
    <name evidence="6" type="ORF">MPC4_230066</name>
</gene>
<evidence type="ECO:0000256" key="3">
    <source>
        <dbReference type="ARBA" id="ARBA00023163"/>
    </source>
</evidence>
<feature type="domain" description="IclR-ED" evidence="5">
    <location>
        <begin position="69"/>
        <end position="252"/>
    </location>
</feature>
<dbReference type="Gene3D" id="3.30.450.40">
    <property type="match status" value="1"/>
</dbReference>
<dbReference type="SMART" id="SM00346">
    <property type="entry name" value="HTH_ICLR"/>
    <property type="match status" value="1"/>
</dbReference>
<dbReference type="InterPro" id="IPR036388">
    <property type="entry name" value="WH-like_DNA-bd_sf"/>
</dbReference>
<dbReference type="InterPro" id="IPR029016">
    <property type="entry name" value="GAF-like_dom_sf"/>
</dbReference>
<dbReference type="PROSITE" id="PS51078">
    <property type="entry name" value="ICLR_ED"/>
    <property type="match status" value="1"/>
</dbReference>
<dbReference type="InterPro" id="IPR050707">
    <property type="entry name" value="HTH_MetabolicPath_Reg"/>
</dbReference>
<evidence type="ECO:0000259" key="5">
    <source>
        <dbReference type="PROSITE" id="PS51078"/>
    </source>
</evidence>
<keyword evidence="2" id="KW-0238">DNA-binding</keyword>
<dbReference type="RefSeq" id="WP_174512503.1">
    <property type="nucleotide sequence ID" value="NZ_CABFMQ020000080.1"/>
</dbReference>
<dbReference type="PANTHER" id="PTHR30136">
    <property type="entry name" value="HELIX-TURN-HELIX TRANSCRIPTIONAL REGULATOR, ICLR FAMILY"/>
    <property type="match status" value="1"/>
</dbReference>
<sequence length="252" mass="27079">MVNQRDTMGGLAKGLAVIETFTADRPRQSIAEVSGASGLDRATARRCLLTLAELGYADYDGKFFTLTPRVLRLGTACLAAMPLPQFVQPWLDGLSEELEESASVSILDEDEIVYIARAARRKVMSISLMPGSRLPAYCTSMGRVLLAALPEAEVRRRLSIRPIAARTSLTLTDPDAVMAKIGRAREEGYAAIDQEVEMGLRSIAVPLLNSRGATVAALNIGVPAIGNDAGSLVALYLPALVRVQAEIKKVLR</sequence>
<evidence type="ECO:0000313" key="7">
    <source>
        <dbReference type="Proteomes" id="UP000485880"/>
    </source>
</evidence>
<dbReference type="InterPro" id="IPR005471">
    <property type="entry name" value="Tscrpt_reg_IclR_N"/>
</dbReference>
<keyword evidence="3" id="KW-0804">Transcription</keyword>
<dbReference type="InterPro" id="IPR012794">
    <property type="entry name" value="PcaR_PcaU"/>
</dbReference>
<dbReference type="Pfam" id="PF09339">
    <property type="entry name" value="HTH_IclR"/>
    <property type="match status" value="1"/>
</dbReference>
<dbReference type="Gene3D" id="1.10.10.10">
    <property type="entry name" value="Winged helix-like DNA-binding domain superfamily/Winged helix DNA-binding domain"/>
    <property type="match status" value="1"/>
</dbReference>
<dbReference type="Pfam" id="PF01614">
    <property type="entry name" value="IclR_C"/>
    <property type="match status" value="1"/>
</dbReference>
<dbReference type="PROSITE" id="PS51077">
    <property type="entry name" value="HTH_ICLR"/>
    <property type="match status" value="1"/>
</dbReference>
<proteinExistence type="predicted"/>
<dbReference type="GO" id="GO:0045892">
    <property type="term" value="P:negative regulation of DNA-templated transcription"/>
    <property type="evidence" value="ECO:0007669"/>
    <property type="project" value="TreeGrafter"/>
</dbReference>
<evidence type="ECO:0000259" key="4">
    <source>
        <dbReference type="PROSITE" id="PS51077"/>
    </source>
</evidence>
<accession>A0A8B6M7L6</accession>
<dbReference type="GO" id="GO:0046278">
    <property type="term" value="P:3,4-dihydroxybenzoate metabolic process"/>
    <property type="evidence" value="ECO:0007669"/>
    <property type="project" value="InterPro"/>
</dbReference>
<dbReference type="PANTHER" id="PTHR30136:SF34">
    <property type="entry name" value="TRANSCRIPTIONAL REGULATOR"/>
    <property type="match status" value="1"/>
</dbReference>
<comment type="caution">
    <text evidence="6">The sequence shown here is derived from an EMBL/GenBank/DDBJ whole genome shotgun (WGS) entry which is preliminary data.</text>
</comment>
<dbReference type="InterPro" id="IPR014757">
    <property type="entry name" value="Tscrpt_reg_IclR_C"/>
</dbReference>
<dbReference type="Proteomes" id="UP000485880">
    <property type="component" value="Unassembled WGS sequence"/>
</dbReference>
<feature type="domain" description="HTH iclR-type" evidence="4">
    <location>
        <begin position="8"/>
        <end position="68"/>
    </location>
</feature>
<dbReference type="SUPFAM" id="SSF55781">
    <property type="entry name" value="GAF domain-like"/>
    <property type="match status" value="1"/>
</dbReference>
<evidence type="ECO:0000313" key="6">
    <source>
        <dbReference type="EMBL" id="VTZ50411.1"/>
    </source>
</evidence>
<name>A0A8B6M7L6_METTU</name>